<evidence type="ECO:0000313" key="2">
    <source>
        <dbReference type="EMBL" id="CDP39011.1"/>
    </source>
</evidence>
<dbReference type="Gene3D" id="3.40.50.620">
    <property type="entry name" value="HUPs"/>
    <property type="match status" value="1"/>
</dbReference>
<dbReference type="PANTHER" id="PTHR31285">
    <property type="entry name" value="NICOTINAMIDE MONONUCLEOTIDE ADENYLYLTRANSFERASE"/>
    <property type="match status" value="1"/>
</dbReference>
<dbReference type="PANTHER" id="PTHR31285:SF0">
    <property type="entry name" value="NICOTINAMIDE MONONUCLEOTIDE ADENYLYLTRANSFERASE"/>
    <property type="match status" value="1"/>
</dbReference>
<sequence>MLRRGLLAMEKRCERFDRFVRQQARIDLFRPFKTKDGHLIVLDASFNPPHLAHQELVKVAAQQYSDASVLLALSTSNADKGDGKREDYGHRLGMLDGFVLDTEEALGLKDRIGYGLINCPRFVDKLSAVRQVHPQGEVVFVVGYDTLVRILDQKYYEQPLSQALQEFMEQCRLQVLTRKPDQESKTPQSVDPDLDKQLEFISNISKGLVPNVPKQWSDRITVVKSTDSTEGVSSSLARKLSKSEPNTLAKLVTPRVLDYIQASQPY</sequence>
<dbReference type="EMBL" id="HG937694">
    <property type="protein sequence ID" value="CDP39011.1"/>
    <property type="molecule type" value="Genomic_DNA"/>
</dbReference>
<dbReference type="InterPro" id="IPR004821">
    <property type="entry name" value="Cyt_trans-like"/>
</dbReference>
<gene>
    <name evidence="2" type="ORF">GNLVRS02_ARAD1D47696g</name>
</gene>
<protein>
    <submittedName>
        <fullName evidence="2">ARAD1D47696p</fullName>
    </submittedName>
</protein>
<dbReference type="GO" id="GO:0016887">
    <property type="term" value="F:ATP hydrolysis activity"/>
    <property type="evidence" value="ECO:0007669"/>
    <property type="project" value="TreeGrafter"/>
</dbReference>
<reference evidence="2" key="2">
    <citation type="submission" date="2014-06" db="EMBL/GenBank/DDBJ databases">
        <title>The complete genome of Blastobotrys (Arxula) adeninivorans LS3 - a yeast of biotechnological interest.</title>
        <authorList>
            <person name="Kunze G."/>
            <person name="Gaillardin C."/>
            <person name="Czernicka M."/>
            <person name="Durrens P."/>
            <person name="Martin T."/>
            <person name="Boer E."/>
            <person name="Gabaldon T."/>
            <person name="Cruz J."/>
            <person name="Talla E."/>
            <person name="Marck C."/>
            <person name="Goffeau A."/>
            <person name="Barbe V."/>
            <person name="Baret P."/>
            <person name="Baronian K."/>
            <person name="Beier S."/>
            <person name="Bleykasten C."/>
            <person name="Bode R."/>
            <person name="Casaregola S."/>
            <person name="Despons L."/>
            <person name="Fairhead C."/>
            <person name="Giersberg M."/>
            <person name="Gierski P."/>
            <person name="Hahnel U."/>
            <person name="Hartmann A."/>
            <person name="Jankowska D."/>
            <person name="Jubin C."/>
            <person name="Jung P."/>
            <person name="Lafontaine I."/>
            <person name="Leh-Louis V."/>
            <person name="Lemaire M."/>
            <person name="Marcet-Houben M."/>
            <person name="Mascher M."/>
            <person name="Morel G."/>
            <person name="Richard G.-F."/>
            <person name="Riechen J."/>
            <person name="Sacerdot C."/>
            <person name="Sarkar A."/>
            <person name="Savel G."/>
            <person name="Schacherer J."/>
            <person name="Sherman D."/>
            <person name="Straub M.-L."/>
            <person name="Stein N."/>
            <person name="Thierry A."/>
            <person name="Trautwein-Schult A."/>
            <person name="Westhof E."/>
            <person name="Worch S."/>
            <person name="Dujon B."/>
            <person name="Souciet J.-L."/>
            <person name="Wincker P."/>
            <person name="Scholz U."/>
            <person name="Neuveglise N."/>
        </authorList>
    </citation>
    <scope>NUCLEOTIDE SEQUENCE</scope>
    <source>
        <strain evidence="2">LS3</strain>
    </source>
</reference>
<dbReference type="GO" id="GO:0005634">
    <property type="term" value="C:nucleus"/>
    <property type="evidence" value="ECO:0007669"/>
    <property type="project" value="TreeGrafter"/>
</dbReference>
<dbReference type="GO" id="GO:0005737">
    <property type="term" value="C:cytoplasm"/>
    <property type="evidence" value="ECO:0007669"/>
    <property type="project" value="TreeGrafter"/>
</dbReference>
<reference evidence="2" key="1">
    <citation type="submission" date="2014-02" db="EMBL/GenBank/DDBJ databases">
        <authorList>
            <person name="Genoscope - CEA"/>
        </authorList>
    </citation>
    <scope>NUCLEOTIDE SEQUENCE</scope>
    <source>
        <strain evidence="2">LS3</strain>
    </source>
</reference>
<dbReference type="Pfam" id="PF01467">
    <property type="entry name" value="CTP_transf_like"/>
    <property type="match status" value="1"/>
</dbReference>
<proteinExistence type="predicted"/>
<dbReference type="PhylomeDB" id="A0A060TIM5"/>
<evidence type="ECO:0000259" key="1">
    <source>
        <dbReference type="Pfam" id="PF01467"/>
    </source>
</evidence>
<dbReference type="AlphaFoldDB" id="A0A060TIM5"/>
<dbReference type="SUPFAM" id="SSF52374">
    <property type="entry name" value="Nucleotidylyl transferase"/>
    <property type="match status" value="1"/>
</dbReference>
<dbReference type="InterPro" id="IPR014729">
    <property type="entry name" value="Rossmann-like_a/b/a_fold"/>
</dbReference>
<feature type="domain" description="Cytidyltransferase-like" evidence="1">
    <location>
        <begin position="43"/>
        <end position="239"/>
    </location>
</feature>
<accession>A0A060TIM5</accession>
<dbReference type="GO" id="GO:0000309">
    <property type="term" value="F:nicotinamide-nucleotide adenylyltransferase activity"/>
    <property type="evidence" value="ECO:0007669"/>
    <property type="project" value="TreeGrafter"/>
</dbReference>
<organism evidence="2">
    <name type="scientific">Blastobotrys adeninivorans</name>
    <name type="common">Yeast</name>
    <name type="synonym">Arxula adeninivorans</name>
    <dbReference type="NCBI Taxonomy" id="409370"/>
    <lineage>
        <taxon>Eukaryota</taxon>
        <taxon>Fungi</taxon>
        <taxon>Dikarya</taxon>
        <taxon>Ascomycota</taxon>
        <taxon>Saccharomycotina</taxon>
        <taxon>Dipodascomycetes</taxon>
        <taxon>Dipodascales</taxon>
        <taxon>Trichomonascaceae</taxon>
        <taxon>Blastobotrys</taxon>
    </lineage>
</organism>
<name>A0A060TIM5_BLAAD</name>